<dbReference type="SUPFAM" id="SSF51735">
    <property type="entry name" value="NAD(P)-binding Rossmann-fold domains"/>
    <property type="match status" value="1"/>
</dbReference>
<dbReference type="InterPro" id="IPR006115">
    <property type="entry name" value="6PGDH_NADP-bd"/>
</dbReference>
<evidence type="ECO:0000313" key="5">
    <source>
        <dbReference type="EMBL" id="MDV7214630.1"/>
    </source>
</evidence>
<organism evidence="5 6">
    <name type="scientific">Streptomyces prunicolor</name>
    <dbReference type="NCBI Taxonomy" id="67348"/>
    <lineage>
        <taxon>Bacteria</taxon>
        <taxon>Bacillati</taxon>
        <taxon>Actinomycetota</taxon>
        <taxon>Actinomycetes</taxon>
        <taxon>Kitasatosporales</taxon>
        <taxon>Streptomycetaceae</taxon>
        <taxon>Streptomyces</taxon>
    </lineage>
</organism>
<evidence type="ECO:0000256" key="1">
    <source>
        <dbReference type="SAM" id="Phobius"/>
    </source>
</evidence>
<dbReference type="InterPro" id="IPR013328">
    <property type="entry name" value="6PGD_dom2"/>
</dbReference>
<dbReference type="Proteomes" id="UP001187346">
    <property type="component" value="Unassembled WGS sequence"/>
</dbReference>
<dbReference type="InterPro" id="IPR029154">
    <property type="entry name" value="HIBADH-like_NADP-bd"/>
</dbReference>
<dbReference type="Gene3D" id="3.40.50.720">
    <property type="entry name" value="NAD(P)-binding Rossmann-like Domain"/>
    <property type="match status" value="1"/>
</dbReference>
<feature type="domain" description="Carboxymuconolactone decarboxylase-like" evidence="2">
    <location>
        <begin position="327"/>
        <end position="398"/>
    </location>
</feature>
<accession>A0ABU4F216</accession>
<feature type="domain" description="6-phosphogluconate dehydrogenase NADP-binding" evidence="3">
    <location>
        <begin position="10"/>
        <end position="165"/>
    </location>
</feature>
<comment type="caution">
    <text evidence="5">The sequence shown here is derived from an EMBL/GenBank/DDBJ whole genome shotgun (WGS) entry which is preliminary data.</text>
</comment>
<feature type="domain" description="3-hydroxyisobutyrate dehydrogenase-like NAD-binding" evidence="4">
    <location>
        <begin position="168"/>
        <end position="273"/>
    </location>
</feature>
<dbReference type="EMBL" id="JAWMAJ010000003">
    <property type="protein sequence ID" value="MDV7214630.1"/>
    <property type="molecule type" value="Genomic_DNA"/>
</dbReference>
<evidence type="ECO:0000259" key="4">
    <source>
        <dbReference type="Pfam" id="PF14833"/>
    </source>
</evidence>
<dbReference type="InterPro" id="IPR008927">
    <property type="entry name" value="6-PGluconate_DH-like_C_sf"/>
</dbReference>
<proteinExistence type="predicted"/>
<keyword evidence="1" id="KW-1133">Transmembrane helix</keyword>
<gene>
    <name evidence="5" type="ORF">R5A26_01560</name>
</gene>
<dbReference type="InterPro" id="IPR029032">
    <property type="entry name" value="AhpD-like"/>
</dbReference>
<sequence length="422" mass="43691">MRHSQNLRAGVVGLGMIGGGVAVSMARNGRVPAVYDILPDASSDLAGVPDPLGCPADVAEASDVVMVAVVDADQAREVIGGEKGLLSAARPGLVIVLLATVALPVVHELGALCARHGVGFLDCGVTPGDKAAEHGMVAIVGGEDATVEAALPVLDDWAKKVVHCGPLGAGMATKIARNVITYGSWRTVAEAAGLARAAGVDPARLAEVIDTADPEGRTLLQLLRVHGPDGTLPAAVGRQIEPLMIKDLDAARDLADALGVDVPLVEVVRTRARRTLALPLDEPRPQPLPPSGDDLRQRGLDMMDAVYGPGFSTAVQGTSDPFTDETVGYLFAQVWSREGLSVRDRRLLTLGVAATVGRPELVQIIAGGGLVNDELTPDQLREAVLHLAVYTGWCKATATQAGVTAAIDAHTASPSPTAQEQK</sequence>
<dbReference type="RefSeq" id="WP_317769742.1">
    <property type="nucleotide sequence ID" value="NZ_JAWMAJ010000003.1"/>
</dbReference>
<evidence type="ECO:0000313" key="6">
    <source>
        <dbReference type="Proteomes" id="UP001187346"/>
    </source>
</evidence>
<evidence type="ECO:0000259" key="2">
    <source>
        <dbReference type="Pfam" id="PF02627"/>
    </source>
</evidence>
<dbReference type="PANTHER" id="PTHR43060">
    <property type="entry name" value="3-HYDROXYISOBUTYRATE DEHYDROGENASE-LIKE 1, MITOCHONDRIAL-RELATED"/>
    <property type="match status" value="1"/>
</dbReference>
<dbReference type="Gene3D" id="1.20.1290.10">
    <property type="entry name" value="AhpD-like"/>
    <property type="match status" value="1"/>
</dbReference>
<reference evidence="5 6" key="1">
    <citation type="submission" date="2023-10" db="EMBL/GenBank/DDBJ databases">
        <title>Characterization of rhizosphere-enriched actinobacteria from wheat plants lab-grown on chernevaya soil.</title>
        <authorList>
            <person name="Tikhonova E.N."/>
            <person name="Konopkin A."/>
            <person name="Kravchenko I.K."/>
        </authorList>
    </citation>
    <scope>NUCLEOTIDE SEQUENCE [LARGE SCALE GENOMIC DNA]</scope>
    <source>
        <strain evidence="5 6">RR29</strain>
    </source>
</reference>
<dbReference type="Pfam" id="PF03446">
    <property type="entry name" value="NAD_binding_2"/>
    <property type="match status" value="1"/>
</dbReference>
<name>A0ABU4F216_9ACTN</name>
<dbReference type="SUPFAM" id="SSF69118">
    <property type="entry name" value="AhpD-like"/>
    <property type="match status" value="1"/>
</dbReference>
<dbReference type="Gene3D" id="1.10.1040.10">
    <property type="entry name" value="N-(1-d-carboxylethyl)-l-norvaline Dehydrogenase, domain 2"/>
    <property type="match status" value="1"/>
</dbReference>
<keyword evidence="1" id="KW-0472">Membrane</keyword>
<dbReference type="InterPro" id="IPR036291">
    <property type="entry name" value="NAD(P)-bd_dom_sf"/>
</dbReference>
<keyword evidence="6" id="KW-1185">Reference proteome</keyword>
<dbReference type="Pfam" id="PF02627">
    <property type="entry name" value="CMD"/>
    <property type="match status" value="1"/>
</dbReference>
<feature type="transmembrane region" description="Helical" evidence="1">
    <location>
        <begin position="7"/>
        <end position="26"/>
    </location>
</feature>
<dbReference type="InterPro" id="IPR003779">
    <property type="entry name" value="CMD-like"/>
</dbReference>
<dbReference type="Pfam" id="PF14833">
    <property type="entry name" value="NAD_binding_11"/>
    <property type="match status" value="1"/>
</dbReference>
<dbReference type="SUPFAM" id="SSF48179">
    <property type="entry name" value="6-phosphogluconate dehydrogenase C-terminal domain-like"/>
    <property type="match status" value="1"/>
</dbReference>
<protein>
    <submittedName>
        <fullName evidence="5">NAD(P)-binding domain-containing protein</fullName>
    </submittedName>
</protein>
<evidence type="ECO:0000259" key="3">
    <source>
        <dbReference type="Pfam" id="PF03446"/>
    </source>
</evidence>
<dbReference type="PANTHER" id="PTHR43060:SF15">
    <property type="entry name" value="3-HYDROXYISOBUTYRATE DEHYDROGENASE-LIKE 1, MITOCHONDRIAL-RELATED"/>
    <property type="match status" value="1"/>
</dbReference>
<keyword evidence="1" id="KW-0812">Transmembrane</keyword>